<keyword evidence="7" id="KW-1185">Reference proteome</keyword>
<feature type="domain" description="Cystatin" evidence="5">
    <location>
        <begin position="309"/>
        <end position="415"/>
    </location>
</feature>
<dbReference type="SMART" id="SM00043">
    <property type="entry name" value="CY"/>
    <property type="match status" value="2"/>
</dbReference>
<dbReference type="GO" id="GO:0031982">
    <property type="term" value="C:vesicle"/>
    <property type="evidence" value="ECO:0007669"/>
    <property type="project" value="TreeGrafter"/>
</dbReference>
<dbReference type="GO" id="GO:0005737">
    <property type="term" value="C:cytoplasm"/>
    <property type="evidence" value="ECO:0007669"/>
    <property type="project" value="TreeGrafter"/>
</dbReference>
<evidence type="ECO:0000256" key="1">
    <source>
        <dbReference type="ARBA" id="ARBA00009403"/>
    </source>
</evidence>
<dbReference type="InterPro" id="IPR018073">
    <property type="entry name" value="Prot_inh_cystat_CS"/>
</dbReference>
<feature type="domain" description="Cystatin" evidence="5">
    <location>
        <begin position="184"/>
        <end position="290"/>
    </location>
</feature>
<dbReference type="OrthoDB" id="6513972at2759"/>
<proteinExistence type="inferred from homology"/>
<keyword evidence="4" id="KW-1015">Disulfide bond</keyword>
<name>A0A7R9KYS4_9ACAR</name>
<organism evidence="6">
    <name type="scientific">Medioppia subpectinata</name>
    <dbReference type="NCBI Taxonomy" id="1979941"/>
    <lineage>
        <taxon>Eukaryota</taxon>
        <taxon>Metazoa</taxon>
        <taxon>Ecdysozoa</taxon>
        <taxon>Arthropoda</taxon>
        <taxon>Chelicerata</taxon>
        <taxon>Arachnida</taxon>
        <taxon>Acari</taxon>
        <taxon>Acariformes</taxon>
        <taxon>Sarcoptiformes</taxon>
        <taxon>Oribatida</taxon>
        <taxon>Brachypylina</taxon>
        <taxon>Oppioidea</taxon>
        <taxon>Oppiidae</taxon>
        <taxon>Medioppia</taxon>
    </lineage>
</organism>
<dbReference type="PROSITE" id="PS00287">
    <property type="entry name" value="CYSTATIN"/>
    <property type="match status" value="1"/>
</dbReference>
<dbReference type="GO" id="GO:0005615">
    <property type="term" value="C:extracellular space"/>
    <property type="evidence" value="ECO:0007669"/>
    <property type="project" value="TreeGrafter"/>
</dbReference>
<evidence type="ECO:0000256" key="3">
    <source>
        <dbReference type="ARBA" id="ARBA00022704"/>
    </source>
</evidence>
<dbReference type="PANTHER" id="PTHR46186">
    <property type="entry name" value="CYSTATIN"/>
    <property type="match status" value="1"/>
</dbReference>
<dbReference type="Gene3D" id="3.10.450.10">
    <property type="match status" value="2"/>
</dbReference>
<dbReference type="AlphaFoldDB" id="A0A7R9KYS4"/>
<accession>A0A7R9KYS4</accession>
<sequence>MSTATPLEILAKVSAVEDVVTFGRIEPFVGHLIVGIDIHYTGISVEFNGSHVSIGGHSVGERDGHELDQVLHFPQQVIEMRSIGQNDPKVGLLLMQTQVRQHIPLVPNDTTHDQMERRHLFELVLSQFVDLVHLFLDGRLVDTEGVYYSQQKYWKPLAIGNEMNTLTLLNVLFMVVMVSTTPDPLPGDVKDVDPNSSAVKNAIGFLFNAIHGSIDTTQAIGMGKVLKTQSQVVSGLKYYITLEINETNCAQNVTDLTNCKVIKTEVCNSIILSQLWDQNLKNQVLFLNCNGFSYVSMIVFVLTYKTMAVILGGKQVVRSNDPDLQPIIDFTESMLNNGVNSIYTHKIAHILKAERQVVSGDKYYLTFEFKRTNCRKGQPVPEDCVFTKTEICSAEVWSQPWLSDGKLQLISFHCEKPEKRDSF</sequence>
<dbReference type="GO" id="GO:0004869">
    <property type="term" value="F:cysteine-type endopeptidase inhibitor activity"/>
    <property type="evidence" value="ECO:0007669"/>
    <property type="project" value="UniProtKB-KW"/>
</dbReference>
<evidence type="ECO:0000256" key="4">
    <source>
        <dbReference type="ARBA" id="ARBA00023157"/>
    </source>
</evidence>
<reference evidence="6" key="1">
    <citation type="submission" date="2020-11" db="EMBL/GenBank/DDBJ databases">
        <authorList>
            <person name="Tran Van P."/>
        </authorList>
    </citation>
    <scope>NUCLEOTIDE SEQUENCE</scope>
</reference>
<dbReference type="InterPro" id="IPR046350">
    <property type="entry name" value="Cystatin_sf"/>
</dbReference>
<dbReference type="EMBL" id="CAJPIZ010010240">
    <property type="protein sequence ID" value="CAG2112387.1"/>
    <property type="molecule type" value="Genomic_DNA"/>
</dbReference>
<dbReference type="EMBL" id="OC864815">
    <property type="protein sequence ID" value="CAD7631957.1"/>
    <property type="molecule type" value="Genomic_DNA"/>
</dbReference>
<protein>
    <recommendedName>
        <fullName evidence="5">Cystatin domain-containing protein</fullName>
    </recommendedName>
</protein>
<evidence type="ECO:0000313" key="7">
    <source>
        <dbReference type="Proteomes" id="UP000759131"/>
    </source>
</evidence>
<dbReference type="CDD" id="cd00042">
    <property type="entry name" value="CY"/>
    <property type="match status" value="2"/>
</dbReference>
<dbReference type="Proteomes" id="UP000759131">
    <property type="component" value="Unassembled WGS sequence"/>
</dbReference>
<evidence type="ECO:0000313" key="6">
    <source>
        <dbReference type="EMBL" id="CAD7631957.1"/>
    </source>
</evidence>
<gene>
    <name evidence="6" type="ORF">OSB1V03_LOCUS12364</name>
</gene>
<keyword evidence="2" id="KW-0646">Protease inhibitor</keyword>
<dbReference type="Pfam" id="PF00031">
    <property type="entry name" value="Cystatin"/>
    <property type="match status" value="2"/>
</dbReference>
<dbReference type="PANTHER" id="PTHR46186:SF2">
    <property type="entry name" value="CYSTATIN"/>
    <property type="match status" value="1"/>
</dbReference>
<dbReference type="SUPFAM" id="SSF54403">
    <property type="entry name" value="Cystatin/monellin"/>
    <property type="match status" value="2"/>
</dbReference>
<evidence type="ECO:0000259" key="5">
    <source>
        <dbReference type="SMART" id="SM00043"/>
    </source>
</evidence>
<dbReference type="InterPro" id="IPR000010">
    <property type="entry name" value="Cystatin_dom"/>
</dbReference>
<comment type="similarity">
    <text evidence="1">Belongs to the cystatin family.</text>
</comment>
<evidence type="ECO:0000256" key="2">
    <source>
        <dbReference type="ARBA" id="ARBA00022690"/>
    </source>
</evidence>
<keyword evidence="3" id="KW-0789">Thiol protease inhibitor</keyword>
<dbReference type="FunFam" id="3.10.450.10:FF:000004">
    <property type="entry name" value="Cystatin C"/>
    <property type="match status" value="1"/>
</dbReference>